<evidence type="ECO:0000259" key="8">
    <source>
        <dbReference type="PROSITE" id="PS50850"/>
    </source>
</evidence>
<dbReference type="AlphaFoldDB" id="A0AAJ1U7M8"/>
<feature type="transmembrane region" description="Helical" evidence="7">
    <location>
        <begin position="214"/>
        <end position="237"/>
    </location>
</feature>
<name>A0AAJ1U7M8_9RHOB</name>
<dbReference type="GO" id="GO:0022857">
    <property type="term" value="F:transmembrane transporter activity"/>
    <property type="evidence" value="ECO:0007669"/>
    <property type="project" value="InterPro"/>
</dbReference>
<evidence type="ECO:0000256" key="3">
    <source>
        <dbReference type="ARBA" id="ARBA00022692"/>
    </source>
</evidence>
<dbReference type="InterPro" id="IPR011701">
    <property type="entry name" value="MFS"/>
</dbReference>
<feature type="transmembrane region" description="Helical" evidence="7">
    <location>
        <begin position="132"/>
        <end position="154"/>
    </location>
</feature>
<feature type="transmembrane region" description="Helical" evidence="7">
    <location>
        <begin position="160"/>
        <end position="178"/>
    </location>
</feature>
<feature type="domain" description="Major facilitator superfamily (MFS) profile" evidence="8">
    <location>
        <begin position="7"/>
        <end position="392"/>
    </location>
</feature>
<dbReference type="PANTHER" id="PTHR23501">
    <property type="entry name" value="MAJOR FACILITATOR SUPERFAMILY"/>
    <property type="match status" value="1"/>
</dbReference>
<evidence type="ECO:0000256" key="7">
    <source>
        <dbReference type="SAM" id="Phobius"/>
    </source>
</evidence>
<evidence type="ECO:0000256" key="1">
    <source>
        <dbReference type="ARBA" id="ARBA00004127"/>
    </source>
</evidence>
<dbReference type="Proteomes" id="UP001227162">
    <property type="component" value="Unassembled WGS sequence"/>
</dbReference>
<gene>
    <name evidence="9" type="ORF">NOI20_01650</name>
</gene>
<comment type="subcellular location">
    <subcellularLocation>
        <location evidence="1">Endomembrane system</location>
        <topology evidence="1">Multi-pass membrane protein</topology>
    </subcellularLocation>
</comment>
<evidence type="ECO:0000313" key="9">
    <source>
        <dbReference type="EMBL" id="MDQ2092808.1"/>
    </source>
</evidence>
<feature type="transmembrane region" description="Helical" evidence="7">
    <location>
        <begin position="7"/>
        <end position="26"/>
    </location>
</feature>
<evidence type="ECO:0000256" key="6">
    <source>
        <dbReference type="ARBA" id="ARBA00044273"/>
    </source>
</evidence>
<dbReference type="EMBL" id="JANFFA010000001">
    <property type="protein sequence ID" value="MDQ2092808.1"/>
    <property type="molecule type" value="Genomic_DNA"/>
</dbReference>
<dbReference type="PROSITE" id="PS00216">
    <property type="entry name" value="SUGAR_TRANSPORT_1"/>
    <property type="match status" value="1"/>
</dbReference>
<organism evidence="9 10">
    <name type="scientific">Rhodalgimonas zhirmunskyi</name>
    <dbReference type="NCBI Taxonomy" id="2964767"/>
    <lineage>
        <taxon>Bacteria</taxon>
        <taxon>Pseudomonadati</taxon>
        <taxon>Pseudomonadota</taxon>
        <taxon>Alphaproteobacteria</taxon>
        <taxon>Rhodobacterales</taxon>
        <taxon>Roseobacteraceae</taxon>
        <taxon>Rhodalgimonas</taxon>
    </lineage>
</organism>
<feature type="transmembrane region" description="Helical" evidence="7">
    <location>
        <begin position="249"/>
        <end position="269"/>
    </location>
</feature>
<feature type="transmembrane region" description="Helical" evidence="7">
    <location>
        <begin position="99"/>
        <end position="120"/>
    </location>
</feature>
<dbReference type="InterPro" id="IPR020846">
    <property type="entry name" value="MFS_dom"/>
</dbReference>
<dbReference type="PROSITE" id="PS50850">
    <property type="entry name" value="MFS"/>
    <property type="match status" value="1"/>
</dbReference>
<evidence type="ECO:0000256" key="5">
    <source>
        <dbReference type="ARBA" id="ARBA00023136"/>
    </source>
</evidence>
<dbReference type="SUPFAM" id="SSF103473">
    <property type="entry name" value="MFS general substrate transporter"/>
    <property type="match status" value="1"/>
</dbReference>
<keyword evidence="5 7" id="KW-0472">Membrane</keyword>
<comment type="caution">
    <text evidence="9">The sequence shown here is derived from an EMBL/GenBank/DDBJ whole genome shotgun (WGS) entry which is preliminary data.</text>
</comment>
<feature type="transmembrane region" description="Helical" evidence="7">
    <location>
        <begin position="369"/>
        <end position="390"/>
    </location>
</feature>
<keyword evidence="10" id="KW-1185">Reference proteome</keyword>
<dbReference type="InterPro" id="IPR005829">
    <property type="entry name" value="Sugar_transporter_CS"/>
</dbReference>
<keyword evidence="2" id="KW-0813">Transport</keyword>
<dbReference type="InterPro" id="IPR036259">
    <property type="entry name" value="MFS_trans_sf"/>
</dbReference>
<reference evidence="9" key="1">
    <citation type="submission" date="2022-07" db="EMBL/GenBank/DDBJ databases">
        <authorList>
            <person name="Otstavnykh N."/>
            <person name="Isaeva M."/>
            <person name="Bystritskaya E."/>
        </authorList>
    </citation>
    <scope>NUCLEOTIDE SEQUENCE</scope>
    <source>
        <strain evidence="9">10Alg 79</strain>
    </source>
</reference>
<keyword evidence="3 7" id="KW-0812">Transmembrane</keyword>
<dbReference type="Gene3D" id="1.20.1720.10">
    <property type="entry name" value="Multidrug resistance protein D"/>
    <property type="match status" value="1"/>
</dbReference>
<dbReference type="Pfam" id="PF07690">
    <property type="entry name" value="MFS_1"/>
    <property type="match status" value="1"/>
</dbReference>
<dbReference type="RefSeq" id="WP_317624426.1">
    <property type="nucleotide sequence ID" value="NZ_JANFFA010000001.1"/>
</dbReference>
<feature type="transmembrane region" description="Helical" evidence="7">
    <location>
        <begin position="75"/>
        <end position="93"/>
    </location>
</feature>
<evidence type="ECO:0000256" key="2">
    <source>
        <dbReference type="ARBA" id="ARBA00022448"/>
    </source>
</evidence>
<keyword evidence="4 7" id="KW-1133">Transmembrane helix</keyword>
<sequence>MQSRFEFIAMMAMLFATVAFSIDSMLPALPEIGQELSPDAPNRAQLILSAFVMGLGVGTFIVGPISDAIGRKPMILFGAGLYIVGALLASMAQTLELMLLARGLQGLGAAGPRVVGMAVTRDLYSGRQMAQISSFVMFIFVLFPAVAPLLGSGIIELGGWRAIFLSFILFSIIGTVWMQLRLSETLPKAARSPFRPAPLAVAAREVFAHPSVRITIVVLTLCFAMFFAMLSSVQQIYDITFARADSFPYWFFAISLVASGASIVNAKLVVRLGMRFLVTVILGVQVVVAGAVVVLSHAGLSNEALFVVFLVWQAVMFFQMGLTMGNLNAMGMEPLGHIAGMAASIIGGISTVAAMLLAAPIGLAFDGTIVPLSTGILILSVLAMGLMLWLRRVEARLEATAY</sequence>
<reference evidence="9" key="2">
    <citation type="submission" date="2023-04" db="EMBL/GenBank/DDBJ databases">
        <title>'Rhodoalgimonas zhirmunskyi' gen. nov., isolated from a red alga.</title>
        <authorList>
            <person name="Nedashkovskaya O.I."/>
            <person name="Otstavnykh N.Y."/>
            <person name="Bystritskaya E.P."/>
            <person name="Balabanova L.A."/>
            <person name="Isaeva M.P."/>
        </authorList>
    </citation>
    <scope>NUCLEOTIDE SEQUENCE</scope>
    <source>
        <strain evidence="9">10Alg 79</strain>
    </source>
</reference>
<proteinExistence type="predicted"/>
<dbReference type="GO" id="GO:0012505">
    <property type="term" value="C:endomembrane system"/>
    <property type="evidence" value="ECO:0007669"/>
    <property type="project" value="UniProtKB-SubCell"/>
</dbReference>
<dbReference type="PANTHER" id="PTHR23501:SF191">
    <property type="entry name" value="VACUOLAR BASIC AMINO ACID TRANSPORTER 4"/>
    <property type="match status" value="1"/>
</dbReference>
<evidence type="ECO:0000313" key="10">
    <source>
        <dbReference type="Proteomes" id="UP001227162"/>
    </source>
</evidence>
<feature type="transmembrane region" description="Helical" evidence="7">
    <location>
        <begin position="339"/>
        <end position="363"/>
    </location>
</feature>
<accession>A0AAJ1U7M8</accession>
<feature type="transmembrane region" description="Helical" evidence="7">
    <location>
        <begin position="304"/>
        <end position="327"/>
    </location>
</feature>
<feature type="transmembrane region" description="Helical" evidence="7">
    <location>
        <begin position="276"/>
        <end position="298"/>
    </location>
</feature>
<evidence type="ECO:0000256" key="4">
    <source>
        <dbReference type="ARBA" id="ARBA00022989"/>
    </source>
</evidence>
<protein>
    <recommendedName>
        <fullName evidence="6">MFS-type drug efflux transporter P55</fullName>
    </recommendedName>
</protein>
<feature type="transmembrane region" description="Helical" evidence="7">
    <location>
        <begin position="46"/>
        <end position="63"/>
    </location>
</feature>
<dbReference type="GO" id="GO:0005886">
    <property type="term" value="C:plasma membrane"/>
    <property type="evidence" value="ECO:0007669"/>
    <property type="project" value="TreeGrafter"/>
</dbReference>